<evidence type="ECO:0000313" key="2">
    <source>
        <dbReference type="EMBL" id="KAI1696035.1"/>
    </source>
</evidence>
<evidence type="ECO:0000313" key="3">
    <source>
        <dbReference type="Proteomes" id="UP001201812"/>
    </source>
</evidence>
<keyword evidence="3" id="KW-1185">Reference proteome</keyword>
<gene>
    <name evidence="2" type="ORF">DdX_19262</name>
</gene>
<dbReference type="EMBL" id="JAKKPZ010000355">
    <property type="protein sequence ID" value="KAI1696035.1"/>
    <property type="molecule type" value="Genomic_DNA"/>
</dbReference>
<reference evidence="2" key="1">
    <citation type="submission" date="2022-01" db="EMBL/GenBank/DDBJ databases">
        <title>Genome Sequence Resource for Two Populations of Ditylenchus destructor, the Migratory Endoparasitic Phytonematode.</title>
        <authorList>
            <person name="Zhang H."/>
            <person name="Lin R."/>
            <person name="Xie B."/>
        </authorList>
    </citation>
    <scope>NUCLEOTIDE SEQUENCE</scope>
    <source>
        <strain evidence="2">BazhouSP</strain>
    </source>
</reference>
<dbReference type="AlphaFoldDB" id="A0AAD4MKS0"/>
<feature type="chain" id="PRO_5042016300" evidence="1">
    <location>
        <begin position="22"/>
        <end position="240"/>
    </location>
</feature>
<organism evidence="2 3">
    <name type="scientific">Ditylenchus destructor</name>
    <dbReference type="NCBI Taxonomy" id="166010"/>
    <lineage>
        <taxon>Eukaryota</taxon>
        <taxon>Metazoa</taxon>
        <taxon>Ecdysozoa</taxon>
        <taxon>Nematoda</taxon>
        <taxon>Chromadorea</taxon>
        <taxon>Rhabditida</taxon>
        <taxon>Tylenchina</taxon>
        <taxon>Tylenchomorpha</taxon>
        <taxon>Sphaerularioidea</taxon>
        <taxon>Anguinidae</taxon>
        <taxon>Anguininae</taxon>
        <taxon>Ditylenchus</taxon>
    </lineage>
</organism>
<evidence type="ECO:0000256" key="1">
    <source>
        <dbReference type="SAM" id="SignalP"/>
    </source>
</evidence>
<feature type="signal peptide" evidence="1">
    <location>
        <begin position="1"/>
        <end position="21"/>
    </location>
</feature>
<protein>
    <submittedName>
        <fullName evidence="2">Uncharacterized protein</fullName>
    </submittedName>
</protein>
<accession>A0AAD4MKS0</accession>
<dbReference type="Proteomes" id="UP001201812">
    <property type="component" value="Unassembled WGS sequence"/>
</dbReference>
<keyword evidence="1" id="KW-0732">Signal</keyword>
<name>A0AAD4MKS0_9BILA</name>
<comment type="caution">
    <text evidence="2">The sequence shown here is derived from an EMBL/GenBank/DDBJ whole genome shotgun (WGS) entry which is preliminary data.</text>
</comment>
<sequence>MFSNVFAIFLLKVIVFGFTEGSNWLSERLTGPEGQKYLAKVVAAGFLKPAKTLESIKIHHEGKELTFEVRSLETKQDVAALYKLHREVSAEEANDQDYRADKNFGFGAWLKVGNVSTMEAFLSISDIPPFEKSAWNDLLNKVEGMGNDSTDYATIPAFLSKEKYGSTELDERLFREVVQFYMDKHERKNGNKGKVGLIAPDMHYFTFYKSVGFKLLGQDPELEEDIVAVTFAHLKKIWKH</sequence>
<proteinExistence type="predicted"/>